<proteinExistence type="predicted"/>
<gene>
    <name evidence="2" type="ORF">US99_C0088G0003</name>
</gene>
<dbReference type="Pfam" id="PF01370">
    <property type="entry name" value="Epimerase"/>
    <property type="match status" value="1"/>
</dbReference>
<evidence type="ECO:0000259" key="1">
    <source>
        <dbReference type="Pfam" id="PF01370"/>
    </source>
</evidence>
<organism evidence="2 3">
    <name type="scientific">Candidatus Daviesbacteria bacterium GW2011_GWF2_38_6</name>
    <dbReference type="NCBI Taxonomy" id="1618432"/>
    <lineage>
        <taxon>Bacteria</taxon>
        <taxon>Candidatus Daviesiibacteriota</taxon>
    </lineage>
</organism>
<dbReference type="AlphaFoldDB" id="A0A0G0KB09"/>
<dbReference type="SUPFAM" id="SSF51735">
    <property type="entry name" value="NAD(P)-binding Rossmann-fold domains"/>
    <property type="match status" value="1"/>
</dbReference>
<feature type="domain" description="NAD-dependent epimerase/dehydratase" evidence="1">
    <location>
        <begin position="5"/>
        <end position="236"/>
    </location>
</feature>
<dbReference type="Proteomes" id="UP000034324">
    <property type="component" value="Unassembled WGS sequence"/>
</dbReference>
<sequence>MKTKVLVTGGAGFIGSEVVKQLLEKGYQVRVAEVPANCEFLRVDLTNKDAAVRAMDEVDYCIHLAAKIGGIGYFHKYPATILSENNKMYSSVFEAAVAKKIKRIIYLSSSMVFESTDSFPSKEKDIGKIPPPVSSYGFSKLVGEWYCRSFFDEHGLKYTIIRPFNAYGINEAPGEEVGYAHVIPDLIKKILAGQYPLALLGDGKQTRCFTHVSDIAQGIILAMESSKAENEDFNIGSEKEMTMLQLAKLLWEKCQMKKAFKVKYVPGFKYDIRKRVPSSKKAKKVLGWIEKKKFAEELPKVIEWIKMQ</sequence>
<dbReference type="EMBL" id="LBVC01000088">
    <property type="protein sequence ID" value="KKQ76037.1"/>
    <property type="molecule type" value="Genomic_DNA"/>
</dbReference>
<accession>A0A0G0KB09</accession>
<dbReference type="InterPro" id="IPR036291">
    <property type="entry name" value="NAD(P)-bd_dom_sf"/>
</dbReference>
<dbReference type="PANTHER" id="PTHR43245">
    <property type="entry name" value="BIFUNCTIONAL POLYMYXIN RESISTANCE PROTEIN ARNA"/>
    <property type="match status" value="1"/>
</dbReference>
<dbReference type="Gene3D" id="3.40.50.720">
    <property type="entry name" value="NAD(P)-binding Rossmann-like Domain"/>
    <property type="match status" value="1"/>
</dbReference>
<dbReference type="PATRIC" id="fig|1618432.3.peg.992"/>
<dbReference type="PANTHER" id="PTHR43245:SF13">
    <property type="entry name" value="UDP-D-APIOSE_UDP-D-XYLOSE SYNTHASE 2"/>
    <property type="match status" value="1"/>
</dbReference>
<comment type="caution">
    <text evidence="2">The sequence shown here is derived from an EMBL/GenBank/DDBJ whole genome shotgun (WGS) entry which is preliminary data.</text>
</comment>
<name>A0A0G0KB09_9BACT</name>
<dbReference type="InterPro" id="IPR001509">
    <property type="entry name" value="Epimerase_deHydtase"/>
</dbReference>
<protein>
    <submittedName>
        <fullName evidence="2">NAD-dependent epimerase/dehydratase</fullName>
    </submittedName>
</protein>
<evidence type="ECO:0000313" key="2">
    <source>
        <dbReference type="EMBL" id="KKQ76037.1"/>
    </source>
</evidence>
<reference evidence="2 3" key="1">
    <citation type="journal article" date="2015" name="Nature">
        <title>rRNA introns, odd ribosomes, and small enigmatic genomes across a large radiation of phyla.</title>
        <authorList>
            <person name="Brown C.T."/>
            <person name="Hug L.A."/>
            <person name="Thomas B.C."/>
            <person name="Sharon I."/>
            <person name="Castelle C.J."/>
            <person name="Singh A."/>
            <person name="Wilkins M.J."/>
            <person name="Williams K.H."/>
            <person name="Banfield J.F."/>
        </authorList>
    </citation>
    <scope>NUCLEOTIDE SEQUENCE [LARGE SCALE GENOMIC DNA]</scope>
</reference>
<dbReference type="InterPro" id="IPR050177">
    <property type="entry name" value="Lipid_A_modif_metabolic_enz"/>
</dbReference>
<evidence type="ECO:0000313" key="3">
    <source>
        <dbReference type="Proteomes" id="UP000034324"/>
    </source>
</evidence>